<dbReference type="OMA" id="WRYENNA"/>
<dbReference type="Proteomes" id="UP000054270">
    <property type="component" value="Unassembled WGS sequence"/>
</dbReference>
<protein>
    <submittedName>
        <fullName evidence="1">Uncharacterized protein</fullName>
    </submittedName>
</protein>
<keyword evidence="2" id="KW-1185">Reference proteome</keyword>
<accession>A0A0D2KLN8</accession>
<proteinExistence type="predicted"/>
<dbReference type="EMBL" id="KN817642">
    <property type="protein sequence ID" value="KJA15532.1"/>
    <property type="molecule type" value="Genomic_DNA"/>
</dbReference>
<organism evidence="1 2">
    <name type="scientific">Hypholoma sublateritium (strain FD-334 SS-4)</name>
    <dbReference type="NCBI Taxonomy" id="945553"/>
    <lineage>
        <taxon>Eukaryota</taxon>
        <taxon>Fungi</taxon>
        <taxon>Dikarya</taxon>
        <taxon>Basidiomycota</taxon>
        <taxon>Agaricomycotina</taxon>
        <taxon>Agaricomycetes</taxon>
        <taxon>Agaricomycetidae</taxon>
        <taxon>Agaricales</taxon>
        <taxon>Agaricineae</taxon>
        <taxon>Strophariaceae</taxon>
        <taxon>Hypholoma</taxon>
    </lineage>
</organism>
<dbReference type="InterPro" id="IPR054208">
    <property type="entry name" value="DUF6914"/>
</dbReference>
<reference evidence="2" key="1">
    <citation type="submission" date="2014-04" db="EMBL/GenBank/DDBJ databases">
        <title>Evolutionary Origins and Diversification of the Mycorrhizal Mutualists.</title>
        <authorList>
            <consortium name="DOE Joint Genome Institute"/>
            <consortium name="Mycorrhizal Genomics Consortium"/>
            <person name="Kohler A."/>
            <person name="Kuo A."/>
            <person name="Nagy L.G."/>
            <person name="Floudas D."/>
            <person name="Copeland A."/>
            <person name="Barry K.W."/>
            <person name="Cichocki N."/>
            <person name="Veneault-Fourrey C."/>
            <person name="LaButti K."/>
            <person name="Lindquist E.A."/>
            <person name="Lipzen A."/>
            <person name="Lundell T."/>
            <person name="Morin E."/>
            <person name="Murat C."/>
            <person name="Riley R."/>
            <person name="Ohm R."/>
            <person name="Sun H."/>
            <person name="Tunlid A."/>
            <person name="Henrissat B."/>
            <person name="Grigoriev I.V."/>
            <person name="Hibbett D.S."/>
            <person name="Martin F."/>
        </authorList>
    </citation>
    <scope>NUCLEOTIDE SEQUENCE [LARGE SCALE GENOMIC DNA]</scope>
    <source>
        <strain evidence="2">FD-334 SS-4</strain>
    </source>
</reference>
<dbReference type="Pfam" id="PF21858">
    <property type="entry name" value="DUF6914"/>
    <property type="match status" value="1"/>
</dbReference>
<sequence>MDFNSKKSVDKHRLFITLFDRYTTPSSFHFALLLSPKGSEDTRSIAFHVTNILGLDNIPQQGKEVPWRYRKYTVNPHMSSSLVAKILVAKLPSSDTEDLQYWGDLINNILSSIPVPNSKTSNCRTWTFTALLKLSDEGREYFTSIPRFFPTGTGKLEEDILRAANDGRERLLKYGLRQFSPVELDIRKQKDYAT</sequence>
<evidence type="ECO:0000313" key="1">
    <source>
        <dbReference type="EMBL" id="KJA15532.1"/>
    </source>
</evidence>
<evidence type="ECO:0000313" key="2">
    <source>
        <dbReference type="Proteomes" id="UP000054270"/>
    </source>
</evidence>
<dbReference type="AlphaFoldDB" id="A0A0D2KLN8"/>
<name>A0A0D2KLN8_HYPSF</name>
<gene>
    <name evidence="1" type="ORF">HYPSUDRAFT_194187</name>
</gene>
<dbReference type="OrthoDB" id="2679825at2759"/>